<dbReference type="Pfam" id="PF02298">
    <property type="entry name" value="Cu_bind_like"/>
    <property type="match status" value="1"/>
</dbReference>
<dbReference type="OrthoDB" id="2011645at2759"/>
<protein>
    <recommendedName>
        <fullName evidence="4">Basic blue protein</fullName>
    </recommendedName>
    <alternativeName>
        <fullName evidence="5">Plantacyanin</fullName>
    </alternativeName>
</protein>
<keyword evidence="6" id="KW-0732">Signal</keyword>
<reference evidence="8 9" key="1">
    <citation type="journal article" date="2013" name="BMC Genomics">
        <title>The miniature genome of a carnivorous plant Genlisea aurea contains a low number of genes and short non-coding sequences.</title>
        <authorList>
            <person name="Leushkin E.V."/>
            <person name="Sutormin R.A."/>
            <person name="Nabieva E.R."/>
            <person name="Penin A.A."/>
            <person name="Kondrashov A.S."/>
            <person name="Logacheva M.D."/>
        </authorList>
    </citation>
    <scope>NUCLEOTIDE SEQUENCE [LARGE SCALE GENOMIC DNA]</scope>
</reference>
<dbReference type="Proteomes" id="UP000015453">
    <property type="component" value="Unassembled WGS sequence"/>
</dbReference>
<accession>S8DB21</accession>
<dbReference type="InterPro" id="IPR041844">
    <property type="entry name" value="Plantacyanin"/>
</dbReference>
<evidence type="ECO:0000313" key="9">
    <source>
        <dbReference type="Proteomes" id="UP000015453"/>
    </source>
</evidence>
<evidence type="ECO:0000256" key="5">
    <source>
        <dbReference type="ARBA" id="ARBA00082491"/>
    </source>
</evidence>
<dbReference type="EMBL" id="AUSU01008003">
    <property type="protein sequence ID" value="EPS59878.1"/>
    <property type="molecule type" value="Genomic_DNA"/>
</dbReference>
<evidence type="ECO:0000256" key="6">
    <source>
        <dbReference type="SAM" id="SignalP"/>
    </source>
</evidence>
<evidence type="ECO:0000256" key="2">
    <source>
        <dbReference type="ARBA" id="ARBA00023008"/>
    </source>
</evidence>
<feature type="signal peptide" evidence="6">
    <location>
        <begin position="1"/>
        <end position="32"/>
    </location>
</feature>
<evidence type="ECO:0000256" key="1">
    <source>
        <dbReference type="ARBA" id="ARBA00022723"/>
    </source>
</evidence>
<name>S8DB21_9LAMI</name>
<keyword evidence="1" id="KW-0479">Metal-binding</keyword>
<keyword evidence="2" id="KW-0186">Copper</keyword>
<dbReference type="GO" id="GO:0009055">
    <property type="term" value="F:electron transfer activity"/>
    <property type="evidence" value="ECO:0007669"/>
    <property type="project" value="InterPro"/>
</dbReference>
<dbReference type="Gene3D" id="2.60.40.420">
    <property type="entry name" value="Cupredoxins - blue copper proteins"/>
    <property type="match status" value="1"/>
</dbReference>
<dbReference type="SUPFAM" id="SSF49503">
    <property type="entry name" value="Cupredoxins"/>
    <property type="match status" value="1"/>
</dbReference>
<keyword evidence="3" id="KW-1015">Disulfide bond</keyword>
<dbReference type="InterPro" id="IPR039391">
    <property type="entry name" value="Phytocyanin-like"/>
</dbReference>
<dbReference type="PANTHER" id="PTHR33021:SF9">
    <property type="entry name" value="PUTATIVE, EXPRESSED-RELATED"/>
    <property type="match status" value="1"/>
</dbReference>
<gene>
    <name evidence="8" type="ORF">M569_14927</name>
</gene>
<dbReference type="InterPro" id="IPR008972">
    <property type="entry name" value="Cupredoxin"/>
</dbReference>
<evidence type="ECO:0000256" key="4">
    <source>
        <dbReference type="ARBA" id="ARBA00071970"/>
    </source>
</evidence>
<dbReference type="GO" id="GO:0005886">
    <property type="term" value="C:plasma membrane"/>
    <property type="evidence" value="ECO:0007669"/>
    <property type="project" value="TreeGrafter"/>
</dbReference>
<dbReference type="CDD" id="cd11013">
    <property type="entry name" value="Plantacyanin"/>
    <property type="match status" value="1"/>
</dbReference>
<dbReference type="InterPro" id="IPR003245">
    <property type="entry name" value="Phytocyanin_dom"/>
</dbReference>
<comment type="caution">
    <text evidence="8">The sequence shown here is derived from an EMBL/GenBank/DDBJ whole genome shotgun (WGS) entry which is preliminary data.</text>
</comment>
<dbReference type="GO" id="GO:0046872">
    <property type="term" value="F:metal ion binding"/>
    <property type="evidence" value="ECO:0007669"/>
    <property type="project" value="UniProtKB-KW"/>
</dbReference>
<feature type="non-terminal residue" evidence="8">
    <location>
        <position position="127"/>
    </location>
</feature>
<keyword evidence="9" id="KW-1185">Reference proteome</keyword>
<dbReference type="PANTHER" id="PTHR33021">
    <property type="entry name" value="BLUE COPPER PROTEIN"/>
    <property type="match status" value="1"/>
</dbReference>
<dbReference type="InterPro" id="IPR028871">
    <property type="entry name" value="BlueCu_1_BS"/>
</dbReference>
<evidence type="ECO:0000256" key="3">
    <source>
        <dbReference type="ARBA" id="ARBA00023157"/>
    </source>
</evidence>
<evidence type="ECO:0000259" key="7">
    <source>
        <dbReference type="PROSITE" id="PS51485"/>
    </source>
</evidence>
<proteinExistence type="predicted"/>
<organism evidence="8 9">
    <name type="scientific">Genlisea aurea</name>
    <dbReference type="NCBI Taxonomy" id="192259"/>
    <lineage>
        <taxon>Eukaryota</taxon>
        <taxon>Viridiplantae</taxon>
        <taxon>Streptophyta</taxon>
        <taxon>Embryophyta</taxon>
        <taxon>Tracheophyta</taxon>
        <taxon>Spermatophyta</taxon>
        <taxon>Magnoliopsida</taxon>
        <taxon>eudicotyledons</taxon>
        <taxon>Gunneridae</taxon>
        <taxon>Pentapetalae</taxon>
        <taxon>asterids</taxon>
        <taxon>lamiids</taxon>
        <taxon>Lamiales</taxon>
        <taxon>Lentibulariaceae</taxon>
        <taxon>Genlisea</taxon>
    </lineage>
</organism>
<evidence type="ECO:0000313" key="8">
    <source>
        <dbReference type="EMBL" id="EPS59878.1"/>
    </source>
</evidence>
<dbReference type="AlphaFoldDB" id="S8DB21"/>
<dbReference type="FunFam" id="2.60.40.420:FF:000013">
    <property type="entry name" value="basic blue protein-like"/>
    <property type="match status" value="1"/>
</dbReference>
<sequence>MGKGRGSAAVIPVAAAAAVLMAVVFFSGAAEAATYKVGDDGGWTFNVNAWPSGKAFRAGDTLVFNYDPSMHNVVAVNNVGYNRCSTPYRSPVYQSGGDRVTLRKGANYFICNFPGHCQSGMKIAINA</sequence>
<feature type="chain" id="PRO_5004549587" description="Basic blue protein" evidence="6">
    <location>
        <begin position="33"/>
        <end position="127"/>
    </location>
</feature>
<feature type="domain" description="Phytocyanin" evidence="7">
    <location>
        <begin position="33"/>
        <end position="127"/>
    </location>
</feature>
<dbReference type="PROSITE" id="PS00196">
    <property type="entry name" value="COPPER_BLUE"/>
    <property type="match status" value="1"/>
</dbReference>
<dbReference type="PROSITE" id="PS51485">
    <property type="entry name" value="PHYTOCYANIN"/>
    <property type="match status" value="1"/>
</dbReference>